<organism evidence="1 2">
    <name type="scientific">Meloidogyne graminicola</name>
    <dbReference type="NCBI Taxonomy" id="189291"/>
    <lineage>
        <taxon>Eukaryota</taxon>
        <taxon>Metazoa</taxon>
        <taxon>Ecdysozoa</taxon>
        <taxon>Nematoda</taxon>
        <taxon>Chromadorea</taxon>
        <taxon>Rhabditida</taxon>
        <taxon>Tylenchina</taxon>
        <taxon>Tylenchomorpha</taxon>
        <taxon>Tylenchoidea</taxon>
        <taxon>Meloidogynidae</taxon>
        <taxon>Meloidogyninae</taxon>
        <taxon>Meloidogyne</taxon>
    </lineage>
</organism>
<proteinExistence type="predicted"/>
<sequence>MSSSLNVIAKIPQITICSISNFLLSDKKLHRNNNCKLDEDNKPDTEKPVDFNGFEAVRAMTQILQISRQNG</sequence>
<name>A0A8S9ZVB2_9BILA</name>
<reference evidence="1" key="1">
    <citation type="journal article" date="2020" name="Ecol. Evol.">
        <title>Genome structure and content of the rice root-knot nematode (Meloidogyne graminicola).</title>
        <authorList>
            <person name="Phan N.T."/>
            <person name="Danchin E.G.J."/>
            <person name="Klopp C."/>
            <person name="Perfus-Barbeoch L."/>
            <person name="Kozlowski D.K."/>
            <person name="Koutsovoulos G.D."/>
            <person name="Lopez-Roques C."/>
            <person name="Bouchez O."/>
            <person name="Zahm M."/>
            <person name="Besnard G."/>
            <person name="Bellafiore S."/>
        </authorList>
    </citation>
    <scope>NUCLEOTIDE SEQUENCE</scope>
    <source>
        <strain evidence="1">VN-18</strain>
    </source>
</reference>
<evidence type="ECO:0000313" key="1">
    <source>
        <dbReference type="EMBL" id="KAF7636921.1"/>
    </source>
</evidence>
<comment type="caution">
    <text evidence="1">The sequence shown here is derived from an EMBL/GenBank/DDBJ whole genome shotgun (WGS) entry which is preliminary data.</text>
</comment>
<accession>A0A8S9ZVB2</accession>
<dbReference type="Proteomes" id="UP000605970">
    <property type="component" value="Unassembled WGS sequence"/>
</dbReference>
<dbReference type="EMBL" id="JABEBT010000025">
    <property type="protein sequence ID" value="KAF7636921.1"/>
    <property type="molecule type" value="Genomic_DNA"/>
</dbReference>
<gene>
    <name evidence="1" type="ORF">Mgra_00003660</name>
</gene>
<evidence type="ECO:0000313" key="2">
    <source>
        <dbReference type="Proteomes" id="UP000605970"/>
    </source>
</evidence>
<dbReference type="AlphaFoldDB" id="A0A8S9ZVB2"/>
<keyword evidence="2" id="KW-1185">Reference proteome</keyword>
<protein>
    <submittedName>
        <fullName evidence="1">RAB3GAP2_N domain-containing protein</fullName>
    </submittedName>
</protein>